<organism evidence="1">
    <name type="scientific">Anguilla anguilla</name>
    <name type="common">European freshwater eel</name>
    <name type="synonym">Muraena anguilla</name>
    <dbReference type="NCBI Taxonomy" id="7936"/>
    <lineage>
        <taxon>Eukaryota</taxon>
        <taxon>Metazoa</taxon>
        <taxon>Chordata</taxon>
        <taxon>Craniata</taxon>
        <taxon>Vertebrata</taxon>
        <taxon>Euteleostomi</taxon>
        <taxon>Actinopterygii</taxon>
        <taxon>Neopterygii</taxon>
        <taxon>Teleostei</taxon>
        <taxon>Anguilliformes</taxon>
        <taxon>Anguillidae</taxon>
        <taxon>Anguilla</taxon>
    </lineage>
</organism>
<proteinExistence type="predicted"/>
<reference evidence="1" key="2">
    <citation type="journal article" date="2015" name="Fish Shellfish Immunol.">
        <title>Early steps in the European eel (Anguilla anguilla)-Vibrio vulnificus interaction in the gills: Role of the RtxA13 toxin.</title>
        <authorList>
            <person name="Callol A."/>
            <person name="Pajuelo D."/>
            <person name="Ebbesson L."/>
            <person name="Teles M."/>
            <person name="MacKenzie S."/>
            <person name="Amaro C."/>
        </authorList>
    </citation>
    <scope>NUCLEOTIDE SEQUENCE</scope>
</reference>
<name>A0A0E9V097_ANGAN</name>
<evidence type="ECO:0000313" key="1">
    <source>
        <dbReference type="EMBL" id="JAH70673.1"/>
    </source>
</evidence>
<protein>
    <submittedName>
        <fullName evidence="1">Uncharacterized protein</fullName>
    </submittedName>
</protein>
<accession>A0A0E9V097</accession>
<reference evidence="1" key="1">
    <citation type="submission" date="2014-11" db="EMBL/GenBank/DDBJ databases">
        <authorList>
            <person name="Amaro Gonzalez C."/>
        </authorList>
    </citation>
    <scope>NUCLEOTIDE SEQUENCE</scope>
</reference>
<sequence length="36" mass="4491">MQNWLRHIKLKKMLNSHFMKVFSLKNMYITFLNTPH</sequence>
<dbReference type="EMBL" id="GBXM01037904">
    <property type="protein sequence ID" value="JAH70673.1"/>
    <property type="molecule type" value="Transcribed_RNA"/>
</dbReference>
<dbReference type="AlphaFoldDB" id="A0A0E9V097"/>